<evidence type="ECO:0000313" key="10">
    <source>
        <dbReference type="Proteomes" id="UP000276133"/>
    </source>
</evidence>
<dbReference type="EMBL" id="REGN01005989">
    <property type="protein sequence ID" value="RNA11299.1"/>
    <property type="molecule type" value="Genomic_DNA"/>
</dbReference>
<dbReference type="InterPro" id="IPR017455">
    <property type="entry name" value="Znf_FYVE-rel"/>
</dbReference>
<dbReference type="GO" id="GO:0072383">
    <property type="term" value="P:plus-end-directed vesicle transport along microtubule"/>
    <property type="evidence" value="ECO:0007669"/>
    <property type="project" value="TreeGrafter"/>
</dbReference>
<dbReference type="Pfam" id="PF01363">
    <property type="entry name" value="FYVE"/>
    <property type="match status" value="1"/>
</dbReference>
<evidence type="ECO:0000256" key="4">
    <source>
        <dbReference type="PROSITE-ProRule" id="PRU00091"/>
    </source>
</evidence>
<dbReference type="InterPro" id="IPR004012">
    <property type="entry name" value="Run_dom"/>
</dbReference>
<gene>
    <name evidence="9" type="ORF">BpHYR1_001577</name>
</gene>
<keyword evidence="3" id="KW-0862">Zinc</keyword>
<name>A0A3M7QJ38_BRAPC</name>
<dbReference type="Gene3D" id="3.30.40.10">
    <property type="entry name" value="Zinc/RING finger domain, C3HC4 (zinc finger)"/>
    <property type="match status" value="1"/>
</dbReference>
<evidence type="ECO:0000256" key="3">
    <source>
        <dbReference type="ARBA" id="ARBA00022833"/>
    </source>
</evidence>
<dbReference type="InterPro" id="IPR037213">
    <property type="entry name" value="Run_dom_sf"/>
</dbReference>
<dbReference type="InterPro" id="IPR000306">
    <property type="entry name" value="Znf_FYVE"/>
</dbReference>
<dbReference type="GO" id="GO:1901098">
    <property type="term" value="P:positive regulation of autophagosome maturation"/>
    <property type="evidence" value="ECO:0007669"/>
    <property type="project" value="TreeGrafter"/>
</dbReference>
<sequence>MNSATASTPSTDKHSKITNKLVTDLEDLVKKLANFQNLNHNDCNFAIRDDCVELQKFCAKLEYLLQFNLRERKGSSSSAESREYWTFIQDMLKTSRSFEDAIKYVKNINEIKTNIGRARGFIRFCLQYHRLADAIQQLIMEEKLLNVWYKEKSVWFNEQLKSRIIQLLYDLNDLNFELISRNDFELDTNWPSININSMKRNSPSEINRNRTLSICSYTSINTERDRDQTDSHSILLSSTPLEMDDDLGMYSNLREKENEMAQIPETNMAQSVYYDTAISSLSTDQYEKKIEDLMNQLSVKESKINKLTQANETNALNLSSESQLSSLNEKINQKVKQISELNNCLVKQTNLSENLSEMLKKSNEKIADLNSMIEKQLNTINILENENNALKFDLSSKTIYEVQLKKDIAEQSKSIDCLKKMSYEQEKTIKQLKLELDAAINERSSEFDAQHDQAQRNKISIQLKEEEIYLLNDQIQNLSRALDSERQKNEHLTNELNELKLFYQDLIQKNSSQIQQLEADNVEIKKRLIKLIKEKAELWQKADNLEYENLLKTNSMWLDDSNVSNCMNCNSQFGILLRKHHCRICLKIYCYYCCNNWIEYNNNKLRVCKKCCAARDTVNRIKGFLSDEKSTPEMSETNDESTNDQDDLDDEDADVNFEVRSEKLIPSVNYDETSIYDQPNKKEMLCAAASSSSSPKEIRFDVDDFLDEEEELERFDEEKLSVSSSSKFLNKIAHKFEFKYFTKSASDGPKTADELVVERKKKIKKKSKSSQSFTSMNQDDLETFAIVSQEEIDKIKN</sequence>
<keyword evidence="1" id="KW-0479">Metal-binding</keyword>
<accession>A0A3M7QJ38</accession>
<reference evidence="9 10" key="1">
    <citation type="journal article" date="2018" name="Sci. Rep.">
        <title>Genomic signatures of local adaptation to the degree of environmental predictability in rotifers.</title>
        <authorList>
            <person name="Franch-Gras L."/>
            <person name="Hahn C."/>
            <person name="Garcia-Roger E.M."/>
            <person name="Carmona M.J."/>
            <person name="Serra M."/>
            <person name="Gomez A."/>
        </authorList>
    </citation>
    <scope>NUCLEOTIDE SEQUENCE [LARGE SCALE GENOMIC DNA]</scope>
    <source>
        <strain evidence="9">HYR1</strain>
    </source>
</reference>
<organism evidence="9 10">
    <name type="scientific">Brachionus plicatilis</name>
    <name type="common">Marine rotifer</name>
    <name type="synonym">Brachionus muelleri</name>
    <dbReference type="NCBI Taxonomy" id="10195"/>
    <lineage>
        <taxon>Eukaryota</taxon>
        <taxon>Metazoa</taxon>
        <taxon>Spiralia</taxon>
        <taxon>Gnathifera</taxon>
        <taxon>Rotifera</taxon>
        <taxon>Eurotatoria</taxon>
        <taxon>Monogononta</taxon>
        <taxon>Pseudotrocha</taxon>
        <taxon>Ploima</taxon>
        <taxon>Brachionidae</taxon>
        <taxon>Brachionus</taxon>
    </lineage>
</organism>
<feature type="domain" description="RUN" evidence="8">
    <location>
        <begin position="48"/>
        <end position="183"/>
    </location>
</feature>
<dbReference type="GO" id="GO:0008270">
    <property type="term" value="F:zinc ion binding"/>
    <property type="evidence" value="ECO:0007669"/>
    <property type="project" value="UniProtKB-KW"/>
</dbReference>
<dbReference type="OrthoDB" id="660555at2759"/>
<dbReference type="Proteomes" id="UP000276133">
    <property type="component" value="Unassembled WGS sequence"/>
</dbReference>
<evidence type="ECO:0000259" key="8">
    <source>
        <dbReference type="PROSITE" id="PS50826"/>
    </source>
</evidence>
<dbReference type="SUPFAM" id="SSF140741">
    <property type="entry name" value="RUN domain-like"/>
    <property type="match status" value="1"/>
</dbReference>
<evidence type="ECO:0000259" key="7">
    <source>
        <dbReference type="PROSITE" id="PS50178"/>
    </source>
</evidence>
<feature type="compositionally biased region" description="Acidic residues" evidence="6">
    <location>
        <begin position="636"/>
        <end position="650"/>
    </location>
</feature>
<dbReference type="AlphaFoldDB" id="A0A3M7QJ38"/>
<dbReference type="SMART" id="SM00064">
    <property type="entry name" value="FYVE"/>
    <property type="match status" value="1"/>
</dbReference>
<dbReference type="SUPFAM" id="SSF57903">
    <property type="entry name" value="FYVE/PHD zinc finger"/>
    <property type="match status" value="1"/>
</dbReference>
<keyword evidence="5" id="KW-0175">Coiled coil</keyword>
<feature type="coiled-coil region" evidence="5">
    <location>
        <begin position="422"/>
        <end position="534"/>
    </location>
</feature>
<dbReference type="STRING" id="10195.A0A3M7QJ38"/>
<evidence type="ECO:0000256" key="5">
    <source>
        <dbReference type="SAM" id="Coils"/>
    </source>
</evidence>
<dbReference type="GO" id="GO:0005770">
    <property type="term" value="C:late endosome"/>
    <property type="evidence" value="ECO:0007669"/>
    <property type="project" value="TreeGrafter"/>
</dbReference>
<proteinExistence type="predicted"/>
<dbReference type="InterPro" id="IPR013083">
    <property type="entry name" value="Znf_RING/FYVE/PHD"/>
</dbReference>
<dbReference type="InterPro" id="IPR011011">
    <property type="entry name" value="Znf_FYVE_PHD"/>
</dbReference>
<protein>
    <submittedName>
        <fullName evidence="9">FYVE and coiled-coil domain-containing 1-like isoform X1</fullName>
    </submittedName>
</protein>
<dbReference type="PANTHER" id="PTHR46753">
    <property type="entry name" value="FYVE AND COILED-COIL DOMAIN-CONTAINING PROTEIN 1"/>
    <property type="match status" value="1"/>
</dbReference>
<dbReference type="Gene3D" id="1.20.58.900">
    <property type="match status" value="1"/>
</dbReference>
<evidence type="ECO:0000256" key="2">
    <source>
        <dbReference type="ARBA" id="ARBA00022771"/>
    </source>
</evidence>
<dbReference type="PROSITE" id="PS50178">
    <property type="entry name" value="ZF_FYVE"/>
    <property type="match status" value="1"/>
</dbReference>
<dbReference type="GO" id="GO:0005776">
    <property type="term" value="C:autophagosome"/>
    <property type="evidence" value="ECO:0007669"/>
    <property type="project" value="TreeGrafter"/>
</dbReference>
<keyword evidence="2 4" id="KW-0863">Zinc-finger</keyword>
<evidence type="ECO:0000256" key="6">
    <source>
        <dbReference type="SAM" id="MobiDB-lite"/>
    </source>
</evidence>
<feature type="coiled-coil region" evidence="5">
    <location>
        <begin position="283"/>
        <end position="393"/>
    </location>
</feature>
<keyword evidence="10" id="KW-1185">Reference proteome</keyword>
<evidence type="ECO:0000256" key="1">
    <source>
        <dbReference type="ARBA" id="ARBA00022723"/>
    </source>
</evidence>
<comment type="caution">
    <text evidence="9">The sequence shown here is derived from an EMBL/GenBank/DDBJ whole genome shotgun (WGS) entry which is preliminary data.</text>
</comment>
<evidence type="ECO:0000313" key="9">
    <source>
        <dbReference type="EMBL" id="RNA11299.1"/>
    </source>
</evidence>
<dbReference type="PROSITE" id="PS50826">
    <property type="entry name" value="RUN"/>
    <property type="match status" value="1"/>
</dbReference>
<dbReference type="Pfam" id="PF02759">
    <property type="entry name" value="RUN"/>
    <property type="match status" value="1"/>
</dbReference>
<dbReference type="GO" id="GO:0005764">
    <property type="term" value="C:lysosome"/>
    <property type="evidence" value="ECO:0007669"/>
    <property type="project" value="TreeGrafter"/>
</dbReference>
<feature type="region of interest" description="Disordered" evidence="6">
    <location>
        <begin position="629"/>
        <end position="650"/>
    </location>
</feature>
<feature type="domain" description="FYVE-type" evidence="7">
    <location>
        <begin position="560"/>
        <end position="616"/>
    </location>
</feature>
<dbReference type="PANTHER" id="PTHR46753:SF2">
    <property type="entry name" value="FYVE AND COILED-COIL DOMAIN-CONTAINING PROTEIN 1"/>
    <property type="match status" value="1"/>
</dbReference>